<keyword evidence="7" id="KW-1185">Reference proteome</keyword>
<gene>
    <name evidence="6" type="ORF">DW352_14390</name>
</gene>
<dbReference type="SUPFAM" id="SSF55073">
    <property type="entry name" value="Nucleotide cyclase"/>
    <property type="match status" value="1"/>
</dbReference>
<dbReference type="PANTHER" id="PTHR44757:SF2">
    <property type="entry name" value="BIOFILM ARCHITECTURE MAINTENANCE PROTEIN MBAA"/>
    <property type="match status" value="1"/>
</dbReference>
<dbReference type="Pfam" id="PF00990">
    <property type="entry name" value="GGDEF"/>
    <property type="match status" value="1"/>
</dbReference>
<dbReference type="Proteomes" id="UP000254889">
    <property type="component" value="Chromosome"/>
</dbReference>
<dbReference type="SUPFAM" id="SSF141868">
    <property type="entry name" value="EAL domain-like"/>
    <property type="match status" value="1"/>
</dbReference>
<dbReference type="PROSITE" id="PS50887">
    <property type="entry name" value="GGDEF"/>
    <property type="match status" value="1"/>
</dbReference>
<proteinExistence type="predicted"/>
<dbReference type="PROSITE" id="PS50113">
    <property type="entry name" value="PAC"/>
    <property type="match status" value="1"/>
</dbReference>
<sequence length="764" mass="83842">MVRRDETASNARGWRIIAGAGALGFFLALIITLVVDSYALPIGALSIALAALCGGLGGMFVTGELLARRTGAKLSEQNKQLDGALNSMIQGLCMFDADDRLVLWNQRYIEMYHINPKNVWHGATIRDVLEARRAAGTFPLDIEAYVKERKAVLDNGGTMTLTIEIADGRFTTVTYHAMASGGWVAMHEDATERIRGERVLEHTRAFLDTIIENMPSPLVVKDVPTFRYILVNRAAERYFGVSRSEILGKSVHDLIPEQAEMVEAQDRRLVETGKPVFEDEHAVITPGNGTRIVTAMRLPVDGPRRKPQYLISLITDLTERKQDEQQLAHLAHHDALTDLPNRFAFNDCIAATVDRARVLDAPFAVLCIDLDRFKAVNDVFGHVTGDALLQEVARRLEFISEGAFLARIGGDEFAIITPTGAQPEGADALTHRLQAAFAHDIDIGGHAVRVSLTMGVSIFPNDAADAATLVANAEAALFRAKGEARGSVRFFEVAMDTKLRQKRALQQDLRTAIAHDEMALHYQPQAEINGRINGFEALVRWHHPRLGLVPPATFIPLAEETGAIVALGEWILRAACREAAAWPRPLRIGVNLSPVQFHHGDLPLLVHQVLLETGLPPDRLELEITEGVLIGDFERALLVLRRLKNLGVRIAMDDFGTGYSSLSYLQSFPFDKIKIDRAFIANLGRSEQAAAIVRSVIALGRGLSLPVLAEGVETEAQLDFLVAEGCDEVQGYFIGMPKPIGDYAEIVGRAPVARHPRKKRAATG</sequence>
<feature type="domain" description="PAC" evidence="3">
    <location>
        <begin position="277"/>
        <end position="329"/>
    </location>
</feature>
<dbReference type="PROSITE" id="PS50883">
    <property type="entry name" value="EAL"/>
    <property type="match status" value="1"/>
</dbReference>
<dbReference type="CDD" id="cd00130">
    <property type="entry name" value="PAS"/>
    <property type="match status" value="1"/>
</dbReference>
<dbReference type="CDD" id="cd01948">
    <property type="entry name" value="EAL"/>
    <property type="match status" value="1"/>
</dbReference>
<keyword evidence="1" id="KW-0472">Membrane</keyword>
<keyword evidence="1" id="KW-1133">Transmembrane helix</keyword>
<dbReference type="SUPFAM" id="SSF55785">
    <property type="entry name" value="PYP-like sensor domain (PAS domain)"/>
    <property type="match status" value="2"/>
</dbReference>
<evidence type="ECO:0000313" key="7">
    <source>
        <dbReference type="Proteomes" id="UP000254889"/>
    </source>
</evidence>
<feature type="domain" description="EAL" evidence="4">
    <location>
        <begin position="502"/>
        <end position="751"/>
    </location>
</feature>
<name>A0A345ZXF5_9HYPH</name>
<dbReference type="Gene3D" id="3.20.20.450">
    <property type="entry name" value="EAL domain"/>
    <property type="match status" value="1"/>
</dbReference>
<dbReference type="EMBL" id="CP031417">
    <property type="protein sequence ID" value="AXK81602.1"/>
    <property type="molecule type" value="Genomic_DNA"/>
</dbReference>
<evidence type="ECO:0000259" key="5">
    <source>
        <dbReference type="PROSITE" id="PS50887"/>
    </source>
</evidence>
<dbReference type="InterPro" id="IPR000160">
    <property type="entry name" value="GGDEF_dom"/>
</dbReference>
<evidence type="ECO:0000259" key="4">
    <source>
        <dbReference type="PROSITE" id="PS50883"/>
    </source>
</evidence>
<dbReference type="InterPro" id="IPR000014">
    <property type="entry name" value="PAS"/>
</dbReference>
<dbReference type="Pfam" id="PF08448">
    <property type="entry name" value="PAS_4"/>
    <property type="match status" value="1"/>
</dbReference>
<evidence type="ECO:0000256" key="1">
    <source>
        <dbReference type="SAM" id="Phobius"/>
    </source>
</evidence>
<feature type="domain" description="GGDEF" evidence="5">
    <location>
        <begin position="361"/>
        <end position="493"/>
    </location>
</feature>
<protein>
    <submittedName>
        <fullName evidence="6">EAL domain-containing protein</fullName>
    </submittedName>
</protein>
<dbReference type="PROSITE" id="PS50112">
    <property type="entry name" value="PAS"/>
    <property type="match status" value="1"/>
</dbReference>
<dbReference type="Gene3D" id="3.30.450.20">
    <property type="entry name" value="PAS domain"/>
    <property type="match status" value="2"/>
</dbReference>
<dbReference type="Gene3D" id="3.30.70.270">
    <property type="match status" value="1"/>
</dbReference>
<dbReference type="Pfam" id="PF00563">
    <property type="entry name" value="EAL"/>
    <property type="match status" value="1"/>
</dbReference>
<feature type="transmembrane region" description="Helical" evidence="1">
    <location>
        <begin position="12"/>
        <end position="35"/>
    </location>
</feature>
<dbReference type="NCBIfam" id="TIGR00229">
    <property type="entry name" value="sensory_box"/>
    <property type="match status" value="1"/>
</dbReference>
<dbReference type="InterPro" id="IPR052155">
    <property type="entry name" value="Biofilm_reg_signaling"/>
</dbReference>
<dbReference type="CDD" id="cd01949">
    <property type="entry name" value="GGDEF"/>
    <property type="match status" value="1"/>
</dbReference>
<dbReference type="OrthoDB" id="9814202at2"/>
<dbReference type="InterPro" id="IPR035919">
    <property type="entry name" value="EAL_sf"/>
</dbReference>
<dbReference type="InterPro" id="IPR001633">
    <property type="entry name" value="EAL_dom"/>
</dbReference>
<dbReference type="SMART" id="SM00267">
    <property type="entry name" value="GGDEF"/>
    <property type="match status" value="1"/>
</dbReference>
<dbReference type="InterPro" id="IPR029787">
    <property type="entry name" value="Nucleotide_cyclase"/>
</dbReference>
<dbReference type="AlphaFoldDB" id="A0A345ZXF5"/>
<dbReference type="NCBIfam" id="TIGR00254">
    <property type="entry name" value="GGDEF"/>
    <property type="match status" value="1"/>
</dbReference>
<dbReference type="InterPro" id="IPR035965">
    <property type="entry name" value="PAS-like_dom_sf"/>
</dbReference>
<organism evidence="6 7">
    <name type="scientific">Pseudolabrys taiwanensis</name>
    <dbReference type="NCBI Taxonomy" id="331696"/>
    <lineage>
        <taxon>Bacteria</taxon>
        <taxon>Pseudomonadati</taxon>
        <taxon>Pseudomonadota</taxon>
        <taxon>Alphaproteobacteria</taxon>
        <taxon>Hyphomicrobiales</taxon>
        <taxon>Xanthobacteraceae</taxon>
        <taxon>Pseudolabrys</taxon>
    </lineage>
</organism>
<dbReference type="Pfam" id="PF12860">
    <property type="entry name" value="PAS_7"/>
    <property type="match status" value="1"/>
</dbReference>
<dbReference type="PANTHER" id="PTHR44757">
    <property type="entry name" value="DIGUANYLATE CYCLASE DGCP"/>
    <property type="match status" value="1"/>
</dbReference>
<keyword evidence="1" id="KW-0812">Transmembrane</keyword>
<dbReference type="SMART" id="SM00091">
    <property type="entry name" value="PAS"/>
    <property type="match status" value="2"/>
</dbReference>
<dbReference type="InterPro" id="IPR043128">
    <property type="entry name" value="Rev_trsase/Diguanyl_cyclase"/>
</dbReference>
<reference evidence="6 7" key="1">
    <citation type="submission" date="2018-07" db="EMBL/GenBank/DDBJ databases">
        <authorList>
            <person name="Quirk P.G."/>
            <person name="Krulwich T.A."/>
        </authorList>
    </citation>
    <scope>NUCLEOTIDE SEQUENCE [LARGE SCALE GENOMIC DNA]</scope>
    <source>
        <strain evidence="6 7">CC-BB4</strain>
    </source>
</reference>
<dbReference type="KEGG" id="ptaw:DW352_14390"/>
<dbReference type="InterPro" id="IPR000700">
    <property type="entry name" value="PAS-assoc_C"/>
</dbReference>
<dbReference type="SMART" id="SM00052">
    <property type="entry name" value="EAL"/>
    <property type="match status" value="1"/>
</dbReference>
<dbReference type="InterPro" id="IPR013656">
    <property type="entry name" value="PAS_4"/>
</dbReference>
<evidence type="ECO:0000313" key="6">
    <source>
        <dbReference type="EMBL" id="AXK81602.1"/>
    </source>
</evidence>
<feature type="domain" description="PAS" evidence="2">
    <location>
        <begin position="203"/>
        <end position="273"/>
    </location>
</feature>
<evidence type="ECO:0000259" key="3">
    <source>
        <dbReference type="PROSITE" id="PS50113"/>
    </source>
</evidence>
<accession>A0A345ZXF5</accession>
<dbReference type="RefSeq" id="WP_115691981.1">
    <property type="nucleotide sequence ID" value="NZ_CP031417.1"/>
</dbReference>
<evidence type="ECO:0000259" key="2">
    <source>
        <dbReference type="PROSITE" id="PS50112"/>
    </source>
</evidence>